<reference evidence="8" key="1">
    <citation type="submission" date="2021-01" db="EMBL/GenBank/DDBJ databases">
        <authorList>
            <person name="Corre E."/>
            <person name="Pelletier E."/>
            <person name="Niang G."/>
            <person name="Scheremetjew M."/>
            <person name="Finn R."/>
            <person name="Kale V."/>
            <person name="Holt S."/>
            <person name="Cochrane G."/>
            <person name="Meng A."/>
            <person name="Brown T."/>
            <person name="Cohen L."/>
        </authorList>
    </citation>
    <scope>NUCLEOTIDE SEQUENCE</scope>
    <source>
        <strain evidence="8">B651</strain>
    </source>
</reference>
<dbReference type="PANTHER" id="PTHR23180:SF160">
    <property type="entry name" value="ADP-RIBOSYLATION FACTOR GTPASE-ACTIVATING PROTEIN EFFECTOR PROTEIN 1"/>
    <property type="match status" value="1"/>
</dbReference>
<dbReference type="SUPFAM" id="SSF57863">
    <property type="entry name" value="ArfGap/RecO-like zinc finger"/>
    <property type="match status" value="1"/>
</dbReference>
<dbReference type="PROSITE" id="PS50003">
    <property type="entry name" value="PH_DOMAIN"/>
    <property type="match status" value="1"/>
</dbReference>
<dbReference type="Pfam" id="PF00169">
    <property type="entry name" value="PH"/>
    <property type="match status" value="1"/>
</dbReference>
<dbReference type="PANTHER" id="PTHR23180">
    <property type="entry name" value="CENTAURIN/ARF"/>
    <property type="match status" value="1"/>
</dbReference>
<dbReference type="GO" id="GO:0005096">
    <property type="term" value="F:GTPase activator activity"/>
    <property type="evidence" value="ECO:0007669"/>
    <property type="project" value="InterPro"/>
</dbReference>
<dbReference type="GO" id="GO:0008270">
    <property type="term" value="F:zinc ion binding"/>
    <property type="evidence" value="ECO:0007669"/>
    <property type="project" value="UniProtKB-KW"/>
</dbReference>
<gene>
    <name evidence="8" type="ORF">LDAN0322_LOCUS1071</name>
</gene>
<keyword evidence="2 4" id="KW-0863">Zinc-finger</keyword>
<evidence type="ECO:0000256" key="3">
    <source>
        <dbReference type="ARBA" id="ARBA00022833"/>
    </source>
</evidence>
<name>A0A7S0PHR0_9STRA</name>
<dbReference type="SMART" id="SM00233">
    <property type="entry name" value="PH"/>
    <property type="match status" value="1"/>
</dbReference>
<dbReference type="InterPro" id="IPR011993">
    <property type="entry name" value="PH-like_dom_sf"/>
</dbReference>
<sequence>MSNKHGVGKLDTTAGHLEGWLYKKSSSAVSLPAWKRRWFILNEHGLYYLTLRRSARNNASDPVSNMKESEDDIPMYKKVCDVMLCTVREVHSDYCREANRSDGSTASSCDQQNNFEFEILGPNMGRSYLLRASDALEYKSWVGAIRCLIGMRLSENETQRNRECRDDFDNSAPGSIVAMSVICPNKNGSGSGGGVSPKSSKAQSSYDEEEGKAIDVDSNDGARFVSSRHPLLPAIFKENQTCADCGSKNPDWVSLNLGVVICIECSGVHRSLGTHVSKVRSLNLDLLSNFEYRLLYALGNSRVNKIFDGKIQCDEESARSKAKATDSMKKKKDYILSKYVDKKYVRVSEYINDESSGSNLSPFDLFTYHCMDLYEASRMGDILASYEALARGANVNWINMLDGDKCSLHMCAANAGSIIGEEDDQSVDHTCVLQMKTGSPLTRTKTQRLKKISEDGNNEAPIELLLGSNHMQWIECAELLILNGANRDMVDNNGLTPLDCAATVGSNEDMVHLLSS</sequence>
<protein>
    <submittedName>
        <fullName evidence="8">Uncharacterized protein</fullName>
    </submittedName>
</protein>
<evidence type="ECO:0000259" key="6">
    <source>
        <dbReference type="PROSITE" id="PS50003"/>
    </source>
</evidence>
<dbReference type="SUPFAM" id="SSF50729">
    <property type="entry name" value="PH domain-like"/>
    <property type="match status" value="1"/>
</dbReference>
<proteinExistence type="predicted"/>
<dbReference type="InterPro" id="IPR001164">
    <property type="entry name" value="ArfGAP_dom"/>
</dbReference>
<dbReference type="Pfam" id="PF01412">
    <property type="entry name" value="ArfGap"/>
    <property type="match status" value="1"/>
</dbReference>
<organism evidence="8">
    <name type="scientific">Leptocylindrus aporus</name>
    <dbReference type="NCBI Taxonomy" id="1398097"/>
    <lineage>
        <taxon>Eukaryota</taxon>
        <taxon>Sar</taxon>
        <taxon>Stramenopiles</taxon>
        <taxon>Ochrophyta</taxon>
        <taxon>Bacillariophyta</taxon>
        <taxon>Coscinodiscophyceae</taxon>
        <taxon>Chaetocerotophycidae</taxon>
        <taxon>Leptocylindrales</taxon>
        <taxon>Leptocylindraceae</taxon>
        <taxon>Leptocylindrus</taxon>
    </lineage>
</organism>
<dbReference type="PROSITE" id="PS50115">
    <property type="entry name" value="ARFGAP"/>
    <property type="match status" value="1"/>
</dbReference>
<feature type="domain" description="PH" evidence="6">
    <location>
        <begin position="14"/>
        <end position="150"/>
    </location>
</feature>
<evidence type="ECO:0000256" key="1">
    <source>
        <dbReference type="ARBA" id="ARBA00022723"/>
    </source>
</evidence>
<evidence type="ECO:0000256" key="5">
    <source>
        <dbReference type="SAM" id="MobiDB-lite"/>
    </source>
</evidence>
<keyword evidence="3" id="KW-0862">Zinc</keyword>
<evidence type="ECO:0000256" key="4">
    <source>
        <dbReference type="PROSITE-ProRule" id="PRU00288"/>
    </source>
</evidence>
<dbReference type="SUPFAM" id="SSF48403">
    <property type="entry name" value="Ankyrin repeat"/>
    <property type="match status" value="1"/>
</dbReference>
<dbReference type="Gene3D" id="1.25.40.20">
    <property type="entry name" value="Ankyrin repeat-containing domain"/>
    <property type="match status" value="1"/>
</dbReference>
<evidence type="ECO:0000256" key="2">
    <source>
        <dbReference type="ARBA" id="ARBA00022771"/>
    </source>
</evidence>
<evidence type="ECO:0000259" key="7">
    <source>
        <dbReference type="PROSITE" id="PS50115"/>
    </source>
</evidence>
<dbReference type="CDD" id="cd08204">
    <property type="entry name" value="ArfGap"/>
    <property type="match status" value="1"/>
</dbReference>
<dbReference type="InterPro" id="IPR036770">
    <property type="entry name" value="Ankyrin_rpt-contain_sf"/>
</dbReference>
<keyword evidence="1" id="KW-0479">Metal-binding</keyword>
<evidence type="ECO:0000313" key="8">
    <source>
        <dbReference type="EMBL" id="CAD8574926.1"/>
    </source>
</evidence>
<dbReference type="Gene3D" id="1.10.220.150">
    <property type="entry name" value="Arf GTPase activating protein"/>
    <property type="match status" value="1"/>
</dbReference>
<feature type="region of interest" description="Disordered" evidence="5">
    <location>
        <begin position="188"/>
        <end position="212"/>
    </location>
</feature>
<dbReference type="InterPro" id="IPR001849">
    <property type="entry name" value="PH_domain"/>
</dbReference>
<dbReference type="PRINTS" id="PR00405">
    <property type="entry name" value="REVINTRACTNG"/>
</dbReference>
<dbReference type="InterPro" id="IPR038508">
    <property type="entry name" value="ArfGAP_dom_sf"/>
</dbReference>
<dbReference type="EMBL" id="HBEU01001612">
    <property type="protein sequence ID" value="CAD8574926.1"/>
    <property type="molecule type" value="Transcribed_RNA"/>
</dbReference>
<dbReference type="SMART" id="SM00105">
    <property type="entry name" value="ArfGap"/>
    <property type="match status" value="1"/>
</dbReference>
<dbReference type="InterPro" id="IPR037278">
    <property type="entry name" value="ARFGAP/RecO"/>
</dbReference>
<feature type="domain" description="Arf-GAP" evidence="7">
    <location>
        <begin position="226"/>
        <end position="354"/>
    </location>
</feature>
<dbReference type="Gene3D" id="2.30.29.30">
    <property type="entry name" value="Pleckstrin-homology domain (PH domain)/Phosphotyrosine-binding domain (PTB)"/>
    <property type="match status" value="1"/>
</dbReference>
<dbReference type="InterPro" id="IPR045258">
    <property type="entry name" value="ACAP1/2/3-like"/>
</dbReference>
<accession>A0A7S0PHR0</accession>
<dbReference type="AlphaFoldDB" id="A0A7S0PHR0"/>